<feature type="chain" id="PRO_5012816451" evidence="3">
    <location>
        <begin position="27"/>
        <end position="807"/>
    </location>
</feature>
<keyword evidence="3" id="KW-0732">Signal</keyword>
<protein>
    <submittedName>
        <fullName evidence="4">Leucine-rich repeat (LRR) protein</fullName>
    </submittedName>
</protein>
<dbReference type="InterPro" id="IPR050836">
    <property type="entry name" value="SDS22/Internalin_LRR"/>
</dbReference>
<dbReference type="PANTHER" id="PTHR46652:SF3">
    <property type="entry name" value="LEUCINE-RICH REPEAT-CONTAINING PROTEIN 9"/>
    <property type="match status" value="1"/>
</dbReference>
<accession>A0A1M6SP79</accession>
<proteinExistence type="predicted"/>
<evidence type="ECO:0000313" key="4">
    <source>
        <dbReference type="EMBL" id="SHK46554.1"/>
    </source>
</evidence>
<evidence type="ECO:0000256" key="1">
    <source>
        <dbReference type="ARBA" id="ARBA00022614"/>
    </source>
</evidence>
<evidence type="ECO:0000313" key="5">
    <source>
        <dbReference type="Proteomes" id="UP000184474"/>
    </source>
</evidence>
<dbReference type="Pfam" id="PF12799">
    <property type="entry name" value="LRR_4"/>
    <property type="match status" value="1"/>
</dbReference>
<evidence type="ECO:0000256" key="3">
    <source>
        <dbReference type="SAM" id="SignalP"/>
    </source>
</evidence>
<keyword evidence="5" id="KW-1185">Reference proteome</keyword>
<keyword evidence="2" id="KW-0677">Repeat</keyword>
<dbReference type="Gene3D" id="3.80.10.10">
    <property type="entry name" value="Ribonuclease Inhibitor"/>
    <property type="match status" value="4"/>
</dbReference>
<dbReference type="Proteomes" id="UP000184474">
    <property type="component" value="Unassembled WGS sequence"/>
</dbReference>
<dbReference type="InterPro" id="IPR032675">
    <property type="entry name" value="LRR_dom_sf"/>
</dbReference>
<keyword evidence="1" id="KW-0433">Leucine-rich repeat</keyword>
<organism evidence="4 5">
    <name type="scientific">Reichenbachiella agariperforans</name>
    <dbReference type="NCBI Taxonomy" id="156994"/>
    <lineage>
        <taxon>Bacteria</taxon>
        <taxon>Pseudomonadati</taxon>
        <taxon>Bacteroidota</taxon>
        <taxon>Cytophagia</taxon>
        <taxon>Cytophagales</taxon>
        <taxon>Reichenbachiellaceae</taxon>
        <taxon>Reichenbachiella</taxon>
    </lineage>
</organism>
<dbReference type="AlphaFoldDB" id="A0A1M6SP79"/>
<dbReference type="RefSeq" id="WP_073123163.1">
    <property type="nucleotide sequence ID" value="NZ_FRAA01000005.1"/>
</dbReference>
<evidence type="ECO:0000256" key="2">
    <source>
        <dbReference type="ARBA" id="ARBA00022737"/>
    </source>
</evidence>
<dbReference type="InterPro" id="IPR025875">
    <property type="entry name" value="Leu-rich_rpt_4"/>
</dbReference>
<dbReference type="EMBL" id="FRAA01000005">
    <property type="protein sequence ID" value="SHK46554.1"/>
    <property type="molecule type" value="Genomic_DNA"/>
</dbReference>
<dbReference type="PANTHER" id="PTHR46652">
    <property type="entry name" value="LEUCINE-RICH REPEAT AND IQ DOMAIN-CONTAINING PROTEIN 1-RELATED"/>
    <property type="match status" value="1"/>
</dbReference>
<sequence>MAKINILRYTLMLFGALLTTFPSAIAQENQPVDSSRYDEVRSLVGFYEFMLNSIGSATSSTRDKEVIITQSYKKVFGNPDVQIEDDLVHDRKVITNKNVTAYLRDVDFFFQGIQFDFEDIKIDRVAKEGGDFYYLVAFENRINGTTLEGEDYTSIKQRFIEINSDIESGDLKIVSVYSTKVSREKELQLWWTSLSYGWIKIFKSYVPFEGDSATNTILKRIANLDSLDLSGNQLIQNIEPLAALRNLKTLNISNTKINDLSPLRYARNLHTLKATNTPLLDVDALEYFEQLYELNLSESQVMDISALSRLMQLKRLNLSQTRIYDFSVFQQMTSLTHVNLANSLLTDPELLSTNTALIEADISSTAIVDLAAFKAMSQLTMLNVSETSIRSLEGLKGHPSLETLFINQTQIKNLTPLLGLPKLTKVYADQTGITEQAASTFMAQKSNTLVITNSEQIMKWWKSLPGNWQTVFSSIINQESPSKEQIIQLINIDSLDVSGQNLQNASPLLKFKGLKMLDISQNHFRDFSFTKDMKELTYLRGEELPVESTDGLDQNTQLQFLILTQSGIHDMKALSYLNQLELVDLDQTFVDESQVSEFLKSNPKTVVIYQSETLKNWWDSLTEDWKTIWSLKKVDTYHLHALIEQQEVSISNLSVSTLSPLNIFINLQKITLDRVSMTSLDELYVHADLRSLTCTNGPLQSLSGITQLKELTYLNISNTAIEDLKELDGLKSLKELNCSGTGISKMKGIEALYGLTTLNVSNTRIWRLDRLSDLENLQKLVCNNTRLRDFIVDQFKSDFPNCEVVYY</sequence>
<name>A0A1M6SP79_REIAG</name>
<feature type="signal peptide" evidence="3">
    <location>
        <begin position="1"/>
        <end position="26"/>
    </location>
</feature>
<dbReference type="InterPro" id="IPR001611">
    <property type="entry name" value="Leu-rich_rpt"/>
</dbReference>
<dbReference type="PROSITE" id="PS51450">
    <property type="entry name" value="LRR"/>
    <property type="match status" value="3"/>
</dbReference>
<reference evidence="5" key="1">
    <citation type="submission" date="2016-11" db="EMBL/GenBank/DDBJ databases">
        <authorList>
            <person name="Varghese N."/>
            <person name="Submissions S."/>
        </authorList>
    </citation>
    <scope>NUCLEOTIDE SEQUENCE [LARGE SCALE GENOMIC DNA]</scope>
    <source>
        <strain evidence="5">DSM 26134</strain>
    </source>
</reference>
<dbReference type="SUPFAM" id="SSF52058">
    <property type="entry name" value="L domain-like"/>
    <property type="match status" value="2"/>
</dbReference>
<dbReference type="STRING" id="156994.SAMN04488028_10596"/>
<gene>
    <name evidence="4" type="ORF">SAMN04488028_10596</name>
</gene>